<dbReference type="InterPro" id="IPR002541">
    <property type="entry name" value="Cyt_c_assembly"/>
</dbReference>
<gene>
    <name evidence="3" type="ORF">DFR44_11169</name>
</gene>
<evidence type="ECO:0000256" key="1">
    <source>
        <dbReference type="SAM" id="Phobius"/>
    </source>
</evidence>
<sequence length="180" mass="19876">MKTILYLVRWVLGMLLMSSLSVWASAGESSVMGAHVVAAVLTSGIFIAAFFTAVALWFQTRRLHDIRNAGGSSKWMAILPPVLRMERILFSLLWAGFALLTALVLSGMFFGEVVWGRALVFNHKVVFTLVAWVVFGVLLLGRVMAGWRGLVAVRATIFGFALLFLAYAGTHFVLDVLLRR</sequence>
<dbReference type="GO" id="GO:0017004">
    <property type="term" value="P:cytochrome complex assembly"/>
    <property type="evidence" value="ECO:0007669"/>
    <property type="project" value="InterPro"/>
</dbReference>
<keyword evidence="1" id="KW-1133">Transmembrane helix</keyword>
<feature type="transmembrane region" description="Helical" evidence="1">
    <location>
        <begin position="88"/>
        <end position="109"/>
    </location>
</feature>
<reference evidence="3 4" key="1">
    <citation type="submission" date="2019-03" db="EMBL/GenBank/DDBJ databases">
        <title>Genomic Encyclopedia of Type Strains, Phase IV (KMG-IV): sequencing the most valuable type-strain genomes for metagenomic binning, comparative biology and taxonomic classification.</title>
        <authorList>
            <person name="Goeker M."/>
        </authorList>
    </citation>
    <scope>NUCLEOTIDE SEQUENCE [LARGE SCALE GENOMIC DNA]</scope>
    <source>
        <strain evidence="3 4">DSM 102852</strain>
    </source>
</reference>
<evidence type="ECO:0000259" key="2">
    <source>
        <dbReference type="Pfam" id="PF01578"/>
    </source>
</evidence>
<dbReference type="EMBL" id="SNZE01000011">
    <property type="protein sequence ID" value="TDR31305.1"/>
    <property type="molecule type" value="Genomic_DNA"/>
</dbReference>
<proteinExistence type="predicted"/>
<dbReference type="PANTHER" id="PTHR38034">
    <property type="entry name" value="INNER MEMBRANE PROTEIN YPJD"/>
    <property type="match status" value="1"/>
</dbReference>
<feature type="domain" description="Cytochrome c assembly protein" evidence="2">
    <location>
        <begin position="24"/>
        <end position="175"/>
    </location>
</feature>
<feature type="transmembrane region" description="Helical" evidence="1">
    <location>
        <begin position="7"/>
        <end position="26"/>
    </location>
</feature>
<name>A0A4R6Y7I4_9BURK</name>
<evidence type="ECO:0000313" key="4">
    <source>
        <dbReference type="Proteomes" id="UP000294480"/>
    </source>
</evidence>
<organism evidence="3 4">
    <name type="scientific">Hydromonas duriensis</name>
    <dbReference type="NCBI Taxonomy" id="1527608"/>
    <lineage>
        <taxon>Bacteria</taxon>
        <taxon>Pseudomonadati</taxon>
        <taxon>Pseudomonadota</taxon>
        <taxon>Betaproteobacteria</taxon>
        <taxon>Burkholderiales</taxon>
        <taxon>Burkholderiaceae</taxon>
        <taxon>Hydromonas</taxon>
    </lineage>
</organism>
<dbReference type="InterPro" id="IPR052372">
    <property type="entry name" value="YpjD/HemX"/>
</dbReference>
<protein>
    <submittedName>
        <fullName evidence="3">Cytochrome c assembly protein</fullName>
    </submittedName>
</protein>
<dbReference type="PANTHER" id="PTHR38034:SF1">
    <property type="entry name" value="INNER MEMBRANE PROTEIN YPJD"/>
    <property type="match status" value="1"/>
</dbReference>
<evidence type="ECO:0000313" key="3">
    <source>
        <dbReference type="EMBL" id="TDR31305.1"/>
    </source>
</evidence>
<feature type="transmembrane region" description="Helical" evidence="1">
    <location>
        <begin position="32"/>
        <end position="58"/>
    </location>
</feature>
<dbReference type="AlphaFoldDB" id="A0A4R6Y7I4"/>
<comment type="caution">
    <text evidence="3">The sequence shown here is derived from an EMBL/GenBank/DDBJ whole genome shotgun (WGS) entry which is preliminary data.</text>
</comment>
<feature type="transmembrane region" description="Helical" evidence="1">
    <location>
        <begin position="121"/>
        <end position="140"/>
    </location>
</feature>
<keyword evidence="1" id="KW-0812">Transmembrane</keyword>
<keyword evidence="4" id="KW-1185">Reference proteome</keyword>
<dbReference type="Proteomes" id="UP000294480">
    <property type="component" value="Unassembled WGS sequence"/>
</dbReference>
<dbReference type="GO" id="GO:0020037">
    <property type="term" value="F:heme binding"/>
    <property type="evidence" value="ECO:0007669"/>
    <property type="project" value="InterPro"/>
</dbReference>
<dbReference type="OrthoDB" id="9780793at2"/>
<feature type="transmembrane region" description="Helical" evidence="1">
    <location>
        <begin position="152"/>
        <end position="174"/>
    </location>
</feature>
<keyword evidence="1" id="KW-0472">Membrane</keyword>
<accession>A0A4R6Y7I4</accession>
<dbReference type="Pfam" id="PF01578">
    <property type="entry name" value="Cytochrom_C_asm"/>
    <property type="match status" value="1"/>
</dbReference>
<dbReference type="RefSeq" id="WP_133620349.1">
    <property type="nucleotide sequence ID" value="NZ_SNZE01000011.1"/>
</dbReference>